<accession>A0A0C5VUC9</accession>
<gene>
    <name evidence="1" type="ORF">YC6258_01975</name>
</gene>
<dbReference type="STRING" id="1445510.YC6258_01975"/>
<protein>
    <submittedName>
        <fullName evidence="1">Uncharacterized protein</fullName>
    </submittedName>
</protein>
<reference evidence="1 2" key="1">
    <citation type="submission" date="2014-01" db="EMBL/GenBank/DDBJ databases">
        <title>Full genme sequencing of cellulolytic bacterium Gynuella sunshinyii YC6258T gen. nov., sp. nov.</title>
        <authorList>
            <person name="Khan H."/>
            <person name="Chung E.J."/>
            <person name="Chung Y.R."/>
        </authorList>
    </citation>
    <scope>NUCLEOTIDE SEQUENCE [LARGE SCALE GENOMIC DNA]</scope>
    <source>
        <strain evidence="1 2">YC6258</strain>
    </source>
</reference>
<dbReference type="AlphaFoldDB" id="A0A0C5VUC9"/>
<evidence type="ECO:0000313" key="2">
    <source>
        <dbReference type="Proteomes" id="UP000032266"/>
    </source>
</evidence>
<dbReference type="KEGG" id="gsn:YC6258_01975"/>
<organism evidence="1 2">
    <name type="scientific">Gynuella sunshinyii YC6258</name>
    <dbReference type="NCBI Taxonomy" id="1445510"/>
    <lineage>
        <taxon>Bacteria</taxon>
        <taxon>Pseudomonadati</taxon>
        <taxon>Pseudomonadota</taxon>
        <taxon>Gammaproteobacteria</taxon>
        <taxon>Oceanospirillales</taxon>
        <taxon>Saccharospirillaceae</taxon>
        <taxon>Gynuella</taxon>
    </lineage>
</organism>
<dbReference type="Proteomes" id="UP000032266">
    <property type="component" value="Chromosome"/>
</dbReference>
<name>A0A0C5VUC9_9GAMM</name>
<evidence type="ECO:0000313" key="1">
    <source>
        <dbReference type="EMBL" id="AJQ94019.1"/>
    </source>
</evidence>
<keyword evidence="2" id="KW-1185">Reference proteome</keyword>
<dbReference type="HOGENOM" id="CLU_3270771_0_0_6"/>
<proteinExistence type="predicted"/>
<dbReference type="EMBL" id="CP007142">
    <property type="protein sequence ID" value="AJQ94019.1"/>
    <property type="molecule type" value="Genomic_DNA"/>
</dbReference>
<sequence length="41" mass="4919">MLLILERKCFIAMNSGFDEIFGIERKYDESMLKIKRFSMTI</sequence>